<accession>A0ABS2N5B1</accession>
<proteinExistence type="predicted"/>
<protein>
    <submittedName>
        <fullName evidence="1">Sporulation-control protein</fullName>
    </submittedName>
</protein>
<dbReference type="EMBL" id="JAFBDR010000029">
    <property type="protein sequence ID" value="MBM7573233.1"/>
    <property type="molecule type" value="Genomic_DNA"/>
</dbReference>
<reference evidence="1 2" key="1">
    <citation type="submission" date="2021-01" db="EMBL/GenBank/DDBJ databases">
        <title>Genomic Encyclopedia of Type Strains, Phase IV (KMG-IV): sequencing the most valuable type-strain genomes for metagenomic binning, comparative biology and taxonomic classification.</title>
        <authorList>
            <person name="Goeker M."/>
        </authorList>
    </citation>
    <scope>NUCLEOTIDE SEQUENCE [LARGE SCALE GENOMIC DNA]</scope>
    <source>
        <strain evidence="1 2">DSM 23711</strain>
    </source>
</reference>
<sequence length="131" mass="14838">MIAKLMSLLKIGSPKVDLILDTNQVKPGDKISGVFYMEGGWVKQKLKRLECDFVREYHGEKPEVIQPVKTVLMSDTIDSDDQTEIPFTYKLPKELPPTSEDVSYRLETKLVFTNDTKSIDTDEIVVLVSTS</sequence>
<evidence type="ECO:0000313" key="1">
    <source>
        <dbReference type="EMBL" id="MBM7573233.1"/>
    </source>
</evidence>
<dbReference type="Proteomes" id="UP001296943">
    <property type="component" value="Unassembled WGS sequence"/>
</dbReference>
<dbReference type="PANTHER" id="PTHR40053:SF1">
    <property type="entry name" value="SPORULATION-CONTROL PROTEIN SPO0M"/>
    <property type="match status" value="1"/>
</dbReference>
<keyword evidence="2" id="KW-1185">Reference proteome</keyword>
<comment type="caution">
    <text evidence="1">The sequence shown here is derived from an EMBL/GenBank/DDBJ whole genome shotgun (WGS) entry which is preliminary data.</text>
</comment>
<evidence type="ECO:0000313" key="2">
    <source>
        <dbReference type="Proteomes" id="UP001296943"/>
    </source>
</evidence>
<dbReference type="PANTHER" id="PTHR40053">
    <property type="entry name" value="SPORULATION-CONTROL PROTEIN SPO0M"/>
    <property type="match status" value="1"/>
</dbReference>
<dbReference type="InterPro" id="IPR009776">
    <property type="entry name" value="Spore_0_M"/>
</dbReference>
<dbReference type="RefSeq" id="WP_204501895.1">
    <property type="nucleotide sequence ID" value="NZ_JAFBDR010000029.1"/>
</dbReference>
<gene>
    <name evidence="1" type="ORF">JOC48_003785</name>
</gene>
<organism evidence="1 2">
    <name type="scientific">Aquibacillus albus</name>
    <dbReference type="NCBI Taxonomy" id="1168171"/>
    <lineage>
        <taxon>Bacteria</taxon>
        <taxon>Bacillati</taxon>
        <taxon>Bacillota</taxon>
        <taxon>Bacilli</taxon>
        <taxon>Bacillales</taxon>
        <taxon>Bacillaceae</taxon>
        <taxon>Aquibacillus</taxon>
    </lineage>
</organism>
<name>A0ABS2N5B1_9BACI</name>
<dbReference type="Pfam" id="PF07070">
    <property type="entry name" value="Spo0M"/>
    <property type="match status" value="1"/>
</dbReference>